<dbReference type="EMBL" id="JAUEDM010000004">
    <property type="protein sequence ID" value="KAK3319037.1"/>
    <property type="molecule type" value="Genomic_DNA"/>
</dbReference>
<keyword evidence="3" id="KW-1185">Reference proteome</keyword>
<dbReference type="Proteomes" id="UP001283341">
    <property type="component" value="Unassembled WGS sequence"/>
</dbReference>
<gene>
    <name evidence="2" type="ORF">B0H66DRAFT_558621</name>
</gene>
<keyword evidence="1" id="KW-0732">Signal</keyword>
<protein>
    <recommendedName>
        <fullName evidence="4">Secreted protein</fullName>
    </recommendedName>
</protein>
<evidence type="ECO:0000313" key="2">
    <source>
        <dbReference type="EMBL" id="KAK3319037.1"/>
    </source>
</evidence>
<organism evidence="2 3">
    <name type="scientific">Apodospora peruviana</name>
    <dbReference type="NCBI Taxonomy" id="516989"/>
    <lineage>
        <taxon>Eukaryota</taxon>
        <taxon>Fungi</taxon>
        <taxon>Dikarya</taxon>
        <taxon>Ascomycota</taxon>
        <taxon>Pezizomycotina</taxon>
        <taxon>Sordariomycetes</taxon>
        <taxon>Sordariomycetidae</taxon>
        <taxon>Sordariales</taxon>
        <taxon>Lasiosphaeriaceae</taxon>
        <taxon>Apodospora</taxon>
    </lineage>
</organism>
<dbReference type="AlphaFoldDB" id="A0AAE0M4K9"/>
<feature type="chain" id="PRO_5042207254" description="Secreted protein" evidence="1">
    <location>
        <begin position="27"/>
        <end position="78"/>
    </location>
</feature>
<name>A0AAE0M4K9_9PEZI</name>
<accession>A0AAE0M4K9</accession>
<feature type="signal peptide" evidence="1">
    <location>
        <begin position="1"/>
        <end position="26"/>
    </location>
</feature>
<reference evidence="2" key="2">
    <citation type="submission" date="2023-06" db="EMBL/GenBank/DDBJ databases">
        <authorList>
            <consortium name="Lawrence Berkeley National Laboratory"/>
            <person name="Haridas S."/>
            <person name="Hensen N."/>
            <person name="Bonometti L."/>
            <person name="Westerberg I."/>
            <person name="Brannstrom I.O."/>
            <person name="Guillou S."/>
            <person name="Cros-Aarteil S."/>
            <person name="Calhoun S."/>
            <person name="Kuo A."/>
            <person name="Mondo S."/>
            <person name="Pangilinan J."/>
            <person name="Riley R."/>
            <person name="Labutti K."/>
            <person name="Andreopoulos B."/>
            <person name="Lipzen A."/>
            <person name="Chen C."/>
            <person name="Yanf M."/>
            <person name="Daum C."/>
            <person name="Ng V."/>
            <person name="Clum A."/>
            <person name="Steindorff A."/>
            <person name="Ohm R."/>
            <person name="Martin F."/>
            <person name="Silar P."/>
            <person name="Natvig D."/>
            <person name="Lalanne C."/>
            <person name="Gautier V."/>
            <person name="Ament-Velasquez S.L."/>
            <person name="Kruys A."/>
            <person name="Hutchinson M.I."/>
            <person name="Powell A.J."/>
            <person name="Barry K."/>
            <person name="Miller A.N."/>
            <person name="Grigoriev I.V."/>
            <person name="Debuchy R."/>
            <person name="Gladieux P."/>
            <person name="Thoren M.H."/>
            <person name="Johannesson H."/>
        </authorList>
    </citation>
    <scope>NUCLEOTIDE SEQUENCE</scope>
    <source>
        <strain evidence="2">CBS 118394</strain>
    </source>
</reference>
<proteinExistence type="predicted"/>
<evidence type="ECO:0008006" key="4">
    <source>
        <dbReference type="Google" id="ProtNLM"/>
    </source>
</evidence>
<comment type="caution">
    <text evidence="2">The sequence shown here is derived from an EMBL/GenBank/DDBJ whole genome shotgun (WGS) entry which is preliminary data.</text>
</comment>
<evidence type="ECO:0000313" key="3">
    <source>
        <dbReference type="Proteomes" id="UP001283341"/>
    </source>
</evidence>
<sequence length="78" mass="9003">MRRILRLHLSGSLIFYLLTHLENLLASLNTSKFSVCHPDVRICMLEISHFTPPAIRQKLERKLFLSKASNLRSVGRIT</sequence>
<evidence type="ECO:0000256" key="1">
    <source>
        <dbReference type="SAM" id="SignalP"/>
    </source>
</evidence>
<reference evidence="2" key="1">
    <citation type="journal article" date="2023" name="Mol. Phylogenet. Evol.">
        <title>Genome-scale phylogeny and comparative genomics of the fungal order Sordariales.</title>
        <authorList>
            <person name="Hensen N."/>
            <person name="Bonometti L."/>
            <person name="Westerberg I."/>
            <person name="Brannstrom I.O."/>
            <person name="Guillou S."/>
            <person name="Cros-Aarteil S."/>
            <person name="Calhoun S."/>
            <person name="Haridas S."/>
            <person name="Kuo A."/>
            <person name="Mondo S."/>
            <person name="Pangilinan J."/>
            <person name="Riley R."/>
            <person name="LaButti K."/>
            <person name="Andreopoulos B."/>
            <person name="Lipzen A."/>
            <person name="Chen C."/>
            <person name="Yan M."/>
            <person name="Daum C."/>
            <person name="Ng V."/>
            <person name="Clum A."/>
            <person name="Steindorff A."/>
            <person name="Ohm R.A."/>
            <person name="Martin F."/>
            <person name="Silar P."/>
            <person name="Natvig D.O."/>
            <person name="Lalanne C."/>
            <person name="Gautier V."/>
            <person name="Ament-Velasquez S.L."/>
            <person name="Kruys A."/>
            <person name="Hutchinson M.I."/>
            <person name="Powell A.J."/>
            <person name="Barry K."/>
            <person name="Miller A.N."/>
            <person name="Grigoriev I.V."/>
            <person name="Debuchy R."/>
            <person name="Gladieux P."/>
            <person name="Hiltunen Thoren M."/>
            <person name="Johannesson H."/>
        </authorList>
    </citation>
    <scope>NUCLEOTIDE SEQUENCE</scope>
    <source>
        <strain evidence="2">CBS 118394</strain>
    </source>
</reference>